<dbReference type="Proteomes" id="UP001492380">
    <property type="component" value="Unassembled WGS sequence"/>
</dbReference>
<name>A0ABR1YQQ5_9PEZI</name>
<proteinExistence type="predicted"/>
<evidence type="ECO:0000313" key="3">
    <source>
        <dbReference type="Proteomes" id="UP001492380"/>
    </source>
</evidence>
<keyword evidence="3" id="KW-1185">Reference proteome</keyword>
<accession>A0ABR1YQQ5</accession>
<feature type="region of interest" description="Disordered" evidence="1">
    <location>
        <begin position="24"/>
        <end position="48"/>
    </location>
</feature>
<protein>
    <submittedName>
        <fullName evidence="2">Uncharacterized protein</fullName>
    </submittedName>
</protein>
<dbReference type="EMBL" id="JBBWRZ010000005">
    <property type="protein sequence ID" value="KAK8235774.1"/>
    <property type="molecule type" value="Genomic_DNA"/>
</dbReference>
<organism evidence="2 3">
    <name type="scientific">Phyllosticta capitalensis</name>
    <dbReference type="NCBI Taxonomy" id="121624"/>
    <lineage>
        <taxon>Eukaryota</taxon>
        <taxon>Fungi</taxon>
        <taxon>Dikarya</taxon>
        <taxon>Ascomycota</taxon>
        <taxon>Pezizomycotina</taxon>
        <taxon>Dothideomycetes</taxon>
        <taxon>Dothideomycetes incertae sedis</taxon>
        <taxon>Botryosphaeriales</taxon>
        <taxon>Phyllostictaceae</taxon>
        <taxon>Phyllosticta</taxon>
    </lineage>
</organism>
<comment type="caution">
    <text evidence="2">The sequence shown here is derived from an EMBL/GenBank/DDBJ whole genome shotgun (WGS) entry which is preliminary data.</text>
</comment>
<sequence length="225" mass="24963">MARGGWSCDIHGCRWPRRCRRCRSTAGPNQTTRLDPKNDPTQQQRPSPILPAVPAAMPCHAIPTLHYSPSSRVGDNDDRVRKPCLSVGTHAFFHRPSVARAKTTQQPRHLQRSHSSMSHGVRRRLHTSSSVFLACSEPCPNPSLRSSLFCLSEPVRQPIETRAPSSEHDITLHSPAAKRPAQLMVIVTSYLASTSCSCPSHFRVKTTRLSTIMRHAPVPNSKRSG</sequence>
<evidence type="ECO:0000313" key="2">
    <source>
        <dbReference type="EMBL" id="KAK8235774.1"/>
    </source>
</evidence>
<evidence type="ECO:0000256" key="1">
    <source>
        <dbReference type="SAM" id="MobiDB-lite"/>
    </source>
</evidence>
<gene>
    <name evidence="2" type="ORF">HDK90DRAFT_256000</name>
</gene>
<feature type="compositionally biased region" description="Polar residues" evidence="1">
    <location>
        <begin position="26"/>
        <end position="46"/>
    </location>
</feature>
<feature type="region of interest" description="Disordered" evidence="1">
    <location>
        <begin position="100"/>
        <end position="123"/>
    </location>
</feature>
<reference evidence="2 3" key="1">
    <citation type="submission" date="2024-04" db="EMBL/GenBank/DDBJ databases">
        <title>Phyllosticta paracitricarpa is synonymous to the EU quarantine fungus P. citricarpa based on phylogenomic analyses.</title>
        <authorList>
            <consortium name="Lawrence Berkeley National Laboratory"/>
            <person name="Van Ingen-Buijs V.A."/>
            <person name="Van Westerhoven A.C."/>
            <person name="Haridas S."/>
            <person name="Skiadas P."/>
            <person name="Martin F."/>
            <person name="Groenewald J.Z."/>
            <person name="Crous P.W."/>
            <person name="Seidl M.F."/>
        </authorList>
    </citation>
    <scope>NUCLEOTIDE SEQUENCE [LARGE SCALE GENOMIC DNA]</scope>
    <source>
        <strain evidence="2 3">CBS 123374</strain>
    </source>
</reference>
<feature type="compositionally biased region" description="Polar residues" evidence="1">
    <location>
        <begin position="102"/>
        <end position="118"/>
    </location>
</feature>